<evidence type="ECO:0000313" key="2">
    <source>
        <dbReference type="Proteomes" id="UP000574369"/>
    </source>
</evidence>
<comment type="caution">
    <text evidence="1">The sequence shown here is derived from an EMBL/GenBank/DDBJ whole genome shotgun (WGS) entry which is preliminary data.</text>
</comment>
<evidence type="ECO:0008006" key="3">
    <source>
        <dbReference type="Google" id="ProtNLM"/>
    </source>
</evidence>
<dbReference type="RefSeq" id="WP_184294575.1">
    <property type="nucleotide sequence ID" value="NZ_JACHXO010000003.1"/>
</dbReference>
<proteinExistence type="predicted"/>
<organism evidence="1 2">
    <name type="scientific">Roseateles terrae</name>
    <dbReference type="NCBI Taxonomy" id="431060"/>
    <lineage>
        <taxon>Bacteria</taxon>
        <taxon>Pseudomonadati</taxon>
        <taxon>Pseudomonadota</taxon>
        <taxon>Betaproteobacteria</taxon>
        <taxon>Burkholderiales</taxon>
        <taxon>Sphaerotilaceae</taxon>
        <taxon>Roseateles</taxon>
    </lineage>
</organism>
<gene>
    <name evidence="1" type="ORF">FHS28_002185</name>
</gene>
<accession>A0ABR6GU60</accession>
<dbReference type="EMBL" id="JACHXO010000003">
    <property type="protein sequence ID" value="MBB3194789.1"/>
    <property type="molecule type" value="Genomic_DNA"/>
</dbReference>
<reference evidence="1 2" key="1">
    <citation type="submission" date="2020-08" db="EMBL/GenBank/DDBJ databases">
        <title>Genomic Encyclopedia of Type Strains, Phase III (KMG-III): the genomes of soil and plant-associated and newly described type strains.</title>
        <authorList>
            <person name="Whitman W."/>
        </authorList>
    </citation>
    <scope>NUCLEOTIDE SEQUENCE [LARGE SCALE GENOMIC DNA]</scope>
    <source>
        <strain evidence="1 2">CECT 7247</strain>
    </source>
</reference>
<name>A0ABR6GU60_9BURK</name>
<protein>
    <recommendedName>
        <fullName evidence="3">PIN domain-containing protein</fullName>
    </recommendedName>
</protein>
<sequence length="176" mass="19966">MIHLHMARVIHMHWTRDIEREWTRNVIGKGKADPGAVAQCLEGMRLAVPGWEVSGYERHIERFDAIHPKDRHVATAAFQLATGDWSGRTVGLITKNLRDFPARAFASTGVRRLAPGPYLDRLYDMAPKALQAVDETCRQKLRRPPVDPQSYVDILIHHQCSALARAMARVWSVRSP</sequence>
<keyword evidence="2" id="KW-1185">Reference proteome</keyword>
<dbReference type="Proteomes" id="UP000574369">
    <property type="component" value="Unassembled WGS sequence"/>
</dbReference>
<evidence type="ECO:0000313" key="1">
    <source>
        <dbReference type="EMBL" id="MBB3194789.1"/>
    </source>
</evidence>